<feature type="non-terminal residue" evidence="1">
    <location>
        <position position="394"/>
    </location>
</feature>
<name>A0A0F9BQK8_9ZZZZ</name>
<evidence type="ECO:0000313" key="1">
    <source>
        <dbReference type="EMBL" id="KKL24169.1"/>
    </source>
</evidence>
<dbReference type="InterPro" id="IPR029052">
    <property type="entry name" value="Metallo-depent_PP-like"/>
</dbReference>
<reference evidence="1" key="1">
    <citation type="journal article" date="2015" name="Nature">
        <title>Complex archaea that bridge the gap between prokaryotes and eukaryotes.</title>
        <authorList>
            <person name="Spang A."/>
            <person name="Saw J.H."/>
            <person name="Jorgensen S.L."/>
            <person name="Zaremba-Niedzwiedzka K."/>
            <person name="Martijn J."/>
            <person name="Lind A.E."/>
            <person name="van Eijk R."/>
            <person name="Schleper C."/>
            <person name="Guy L."/>
            <person name="Ettema T.J."/>
        </authorList>
    </citation>
    <scope>NUCLEOTIDE SEQUENCE</scope>
</reference>
<organism evidence="1">
    <name type="scientific">marine sediment metagenome</name>
    <dbReference type="NCBI Taxonomy" id="412755"/>
    <lineage>
        <taxon>unclassified sequences</taxon>
        <taxon>metagenomes</taxon>
        <taxon>ecological metagenomes</taxon>
    </lineage>
</organism>
<dbReference type="SUPFAM" id="SSF56300">
    <property type="entry name" value="Metallo-dependent phosphatases"/>
    <property type="match status" value="1"/>
</dbReference>
<dbReference type="EMBL" id="LAZR01036694">
    <property type="protein sequence ID" value="KKL24169.1"/>
    <property type="molecule type" value="Genomic_DNA"/>
</dbReference>
<proteinExistence type="predicted"/>
<sequence>MNVPSQLSDVQVKELDAARRAGVSSIVLGKKYHIHPGTLRDWFAKRNVVVGSGPSILTTPVDIGEQVKHDRELEAAKAQAKHYSRLYRRAIRDSSAQDMLVDVMREAVTALPVLTPHSVSVPRDKAKGTHTALAFLSDLHNGEVVSAESMGNLGQYDMEIFRQRVGLWTEKLLHLVNLRRGRLEIPRLAIFEDGDLVSGLIHDELVRTNQVNVMEQATVTAMLLSHAIAQLSQHFEEIHISCTVGNHGRNQQKKEFKETHVSWDYICYQLQAMYLKDYANVTFDIPKSLWAITKVENTNWLHFHGHGIQGWNGIPFYGISRAVKALREALAVDERSFDSVAMGHFHVPWTCQMPTGLLVVNGNWKGGDEFSLNGLHTITRPTQLLSIVHEKYGA</sequence>
<protein>
    <submittedName>
        <fullName evidence="1">Uncharacterized protein</fullName>
    </submittedName>
</protein>
<gene>
    <name evidence="1" type="ORF">LCGC14_2418010</name>
</gene>
<dbReference type="AlphaFoldDB" id="A0A0F9BQK8"/>
<comment type="caution">
    <text evidence="1">The sequence shown here is derived from an EMBL/GenBank/DDBJ whole genome shotgun (WGS) entry which is preliminary data.</text>
</comment>
<accession>A0A0F9BQK8</accession>